<organism evidence="3 4">
    <name type="scientific">Serendipita vermifera MAFF 305830</name>
    <dbReference type="NCBI Taxonomy" id="933852"/>
    <lineage>
        <taxon>Eukaryota</taxon>
        <taxon>Fungi</taxon>
        <taxon>Dikarya</taxon>
        <taxon>Basidiomycota</taxon>
        <taxon>Agaricomycotina</taxon>
        <taxon>Agaricomycetes</taxon>
        <taxon>Sebacinales</taxon>
        <taxon>Serendipitaceae</taxon>
        <taxon>Serendipita</taxon>
    </lineage>
</organism>
<protein>
    <recommendedName>
        <fullName evidence="5">Secreted peptide</fullName>
    </recommendedName>
</protein>
<keyword evidence="1" id="KW-0812">Transmembrane</keyword>
<dbReference type="EMBL" id="KN824318">
    <property type="protein sequence ID" value="KIM24957.1"/>
    <property type="molecule type" value="Genomic_DNA"/>
</dbReference>
<gene>
    <name evidence="3" type="ORF">M408DRAFT_225274</name>
</gene>
<evidence type="ECO:0000256" key="1">
    <source>
        <dbReference type="SAM" id="Phobius"/>
    </source>
</evidence>
<dbReference type="HOGENOM" id="CLU_2159974_0_0_1"/>
<reference evidence="4" key="2">
    <citation type="submission" date="2015-01" db="EMBL/GenBank/DDBJ databases">
        <title>Evolutionary Origins and Diversification of the Mycorrhizal Mutualists.</title>
        <authorList>
            <consortium name="DOE Joint Genome Institute"/>
            <consortium name="Mycorrhizal Genomics Consortium"/>
            <person name="Kohler A."/>
            <person name="Kuo A."/>
            <person name="Nagy L.G."/>
            <person name="Floudas D."/>
            <person name="Copeland A."/>
            <person name="Barry K.W."/>
            <person name="Cichocki N."/>
            <person name="Veneault-Fourrey C."/>
            <person name="LaButti K."/>
            <person name="Lindquist E.A."/>
            <person name="Lipzen A."/>
            <person name="Lundell T."/>
            <person name="Morin E."/>
            <person name="Murat C."/>
            <person name="Riley R."/>
            <person name="Ohm R."/>
            <person name="Sun H."/>
            <person name="Tunlid A."/>
            <person name="Henrissat B."/>
            <person name="Grigoriev I.V."/>
            <person name="Hibbett D.S."/>
            <person name="Martin F."/>
        </authorList>
    </citation>
    <scope>NUCLEOTIDE SEQUENCE [LARGE SCALE GENOMIC DNA]</scope>
    <source>
        <strain evidence="4">MAFF 305830</strain>
    </source>
</reference>
<feature type="chain" id="PRO_5002174047" description="Secreted peptide" evidence="2">
    <location>
        <begin position="21"/>
        <end position="111"/>
    </location>
</feature>
<feature type="transmembrane region" description="Helical" evidence="1">
    <location>
        <begin position="32"/>
        <end position="50"/>
    </location>
</feature>
<keyword evidence="2" id="KW-0732">Signal</keyword>
<evidence type="ECO:0000313" key="3">
    <source>
        <dbReference type="EMBL" id="KIM24957.1"/>
    </source>
</evidence>
<dbReference type="Proteomes" id="UP000054097">
    <property type="component" value="Unassembled WGS sequence"/>
</dbReference>
<keyword evidence="1" id="KW-1133">Transmembrane helix</keyword>
<evidence type="ECO:0000313" key="4">
    <source>
        <dbReference type="Proteomes" id="UP000054097"/>
    </source>
</evidence>
<sequence>MFIITCLFLWLAFLFDSVCSFALSCSLLLFNIGLLPLLVGCLLSPARTILLKSRIRLFHFLFSFGCRGSGWGWLGRRVADAGRTPLRLCWSWSIFSCGFSTRRHGFVASGA</sequence>
<dbReference type="AlphaFoldDB" id="A0A0C2X6N5"/>
<accession>A0A0C2X6N5</accession>
<reference evidence="3 4" key="1">
    <citation type="submission" date="2014-04" db="EMBL/GenBank/DDBJ databases">
        <authorList>
            <consortium name="DOE Joint Genome Institute"/>
            <person name="Kuo A."/>
            <person name="Zuccaro A."/>
            <person name="Kohler A."/>
            <person name="Nagy L.G."/>
            <person name="Floudas D."/>
            <person name="Copeland A."/>
            <person name="Barry K.W."/>
            <person name="Cichocki N."/>
            <person name="Veneault-Fourrey C."/>
            <person name="LaButti K."/>
            <person name="Lindquist E.A."/>
            <person name="Lipzen A."/>
            <person name="Lundell T."/>
            <person name="Morin E."/>
            <person name="Murat C."/>
            <person name="Sun H."/>
            <person name="Tunlid A."/>
            <person name="Henrissat B."/>
            <person name="Grigoriev I.V."/>
            <person name="Hibbett D.S."/>
            <person name="Martin F."/>
            <person name="Nordberg H.P."/>
            <person name="Cantor M.N."/>
            <person name="Hua S.X."/>
        </authorList>
    </citation>
    <scope>NUCLEOTIDE SEQUENCE [LARGE SCALE GENOMIC DNA]</scope>
    <source>
        <strain evidence="3 4">MAFF 305830</strain>
    </source>
</reference>
<evidence type="ECO:0008006" key="5">
    <source>
        <dbReference type="Google" id="ProtNLM"/>
    </source>
</evidence>
<keyword evidence="1" id="KW-0472">Membrane</keyword>
<keyword evidence="4" id="KW-1185">Reference proteome</keyword>
<feature type="signal peptide" evidence="2">
    <location>
        <begin position="1"/>
        <end position="20"/>
    </location>
</feature>
<evidence type="ECO:0000256" key="2">
    <source>
        <dbReference type="SAM" id="SignalP"/>
    </source>
</evidence>
<proteinExistence type="predicted"/>
<name>A0A0C2X6N5_SERVB</name>